<feature type="compositionally biased region" description="Polar residues" evidence="1">
    <location>
        <begin position="511"/>
        <end position="521"/>
    </location>
</feature>
<feature type="compositionally biased region" description="Low complexity" evidence="1">
    <location>
        <begin position="436"/>
        <end position="445"/>
    </location>
</feature>
<feature type="region of interest" description="Disordered" evidence="1">
    <location>
        <begin position="493"/>
        <end position="521"/>
    </location>
</feature>
<dbReference type="GO" id="GO:0036064">
    <property type="term" value="C:ciliary basal body"/>
    <property type="evidence" value="ECO:0007669"/>
    <property type="project" value="TreeGrafter"/>
</dbReference>
<name>A0A9Q1FNA8_SYNKA</name>
<evidence type="ECO:0000313" key="2">
    <source>
        <dbReference type="EMBL" id="KAJ8363043.1"/>
    </source>
</evidence>
<organism evidence="2 3">
    <name type="scientific">Synaphobranchus kaupii</name>
    <name type="common">Kaup's arrowtooth eel</name>
    <dbReference type="NCBI Taxonomy" id="118154"/>
    <lineage>
        <taxon>Eukaryota</taxon>
        <taxon>Metazoa</taxon>
        <taxon>Chordata</taxon>
        <taxon>Craniata</taxon>
        <taxon>Vertebrata</taxon>
        <taxon>Euteleostomi</taxon>
        <taxon>Actinopterygii</taxon>
        <taxon>Neopterygii</taxon>
        <taxon>Teleostei</taxon>
        <taxon>Anguilliformes</taxon>
        <taxon>Synaphobranchidae</taxon>
        <taxon>Synaphobranchus</taxon>
    </lineage>
</organism>
<evidence type="ECO:0000256" key="1">
    <source>
        <dbReference type="SAM" id="MobiDB-lite"/>
    </source>
</evidence>
<feature type="compositionally biased region" description="Polar residues" evidence="1">
    <location>
        <begin position="446"/>
        <end position="456"/>
    </location>
</feature>
<protein>
    <recommendedName>
        <fullName evidence="4">Afadin- and alpha-actinin-binding protein-like</fullName>
    </recommendedName>
</protein>
<proteinExistence type="predicted"/>
<feature type="compositionally biased region" description="Polar residues" evidence="1">
    <location>
        <begin position="76"/>
        <end position="116"/>
    </location>
</feature>
<evidence type="ECO:0000313" key="3">
    <source>
        <dbReference type="Proteomes" id="UP001152622"/>
    </source>
</evidence>
<dbReference type="PANTHER" id="PTHR46507:SF3">
    <property type="entry name" value="AFADIN- AND ALPHA-ACTININ-BINDING PROTEIN-LIKE"/>
    <property type="match status" value="1"/>
</dbReference>
<keyword evidence="3" id="KW-1185">Reference proteome</keyword>
<dbReference type="GO" id="GO:0035735">
    <property type="term" value="P:intraciliary transport involved in cilium assembly"/>
    <property type="evidence" value="ECO:0007669"/>
    <property type="project" value="TreeGrafter"/>
</dbReference>
<comment type="caution">
    <text evidence="2">The sequence shown here is derived from an EMBL/GenBank/DDBJ whole genome shotgun (WGS) entry which is preliminary data.</text>
</comment>
<dbReference type="InterPro" id="IPR052300">
    <property type="entry name" value="Adhesion_Centrosome_assoc"/>
</dbReference>
<dbReference type="OrthoDB" id="312015at2759"/>
<sequence length="521" mass="58833">MLARWDSTKALDHSVWNGCTRRKSALISFCPLSLCEVCGWHYLQKHAQYIFSSKQSLQFKAVESTLNTDDPPAEAQNPTEAASGQGDVSNAQRTFTLSPQPSPTPSDVSCSATSWASRKESRARERGRGASLRDQLTESEQHIARLQDTLRHEREKCARLQSRCTQQAVDLRRREQHSGRLKERLGQLADGNRGRRPSIEVLNTLPRVPGKGTTSRVRTQGRREEDVLTVMLERREAELREAVQLKQCLTALLCSLRADMERTLQDCMVGGSQGPDCKRLIQSEAALGEHVTGGVVQGWNKVQKRLEEFINEGFSSVAVGTDQEKLLAQLETDLEQSKQLVRLQQQLLQDNIGTALPPSLADSYYLEEWERLQAKWVEFESQRRSFQRERQAFTDAAIRLGHERRQFEQQKATLLRQQFLCHSPFLPTSHSRRDSSSLSISGSDHMTYSSCRPETPSSLESGIMPWAGQSGVQTPSTPELYSALRIPFYRRSSMESPSQVDGWEGRPDRGPNSTSVLDWSF</sequence>
<reference evidence="2" key="1">
    <citation type="journal article" date="2023" name="Science">
        <title>Genome structures resolve the early diversification of teleost fishes.</title>
        <authorList>
            <person name="Parey E."/>
            <person name="Louis A."/>
            <person name="Montfort J."/>
            <person name="Bouchez O."/>
            <person name="Roques C."/>
            <person name="Iampietro C."/>
            <person name="Lluch J."/>
            <person name="Castinel A."/>
            <person name="Donnadieu C."/>
            <person name="Desvignes T."/>
            <person name="Floi Bucao C."/>
            <person name="Jouanno E."/>
            <person name="Wen M."/>
            <person name="Mejri S."/>
            <person name="Dirks R."/>
            <person name="Jansen H."/>
            <person name="Henkel C."/>
            <person name="Chen W.J."/>
            <person name="Zahm M."/>
            <person name="Cabau C."/>
            <person name="Klopp C."/>
            <person name="Thompson A.W."/>
            <person name="Robinson-Rechavi M."/>
            <person name="Braasch I."/>
            <person name="Lecointre G."/>
            <person name="Bobe J."/>
            <person name="Postlethwait J.H."/>
            <person name="Berthelot C."/>
            <person name="Roest Crollius H."/>
            <person name="Guiguen Y."/>
        </authorList>
    </citation>
    <scope>NUCLEOTIDE SEQUENCE</scope>
    <source>
        <strain evidence="2">WJC10195</strain>
    </source>
</reference>
<dbReference type="Proteomes" id="UP001152622">
    <property type="component" value="Chromosome 4"/>
</dbReference>
<feature type="compositionally biased region" description="Basic and acidic residues" evidence="1">
    <location>
        <begin position="117"/>
        <end position="128"/>
    </location>
</feature>
<evidence type="ECO:0008006" key="4">
    <source>
        <dbReference type="Google" id="ProtNLM"/>
    </source>
</evidence>
<accession>A0A9Q1FNA8</accession>
<dbReference type="GO" id="GO:0034451">
    <property type="term" value="C:centriolar satellite"/>
    <property type="evidence" value="ECO:0007669"/>
    <property type="project" value="TreeGrafter"/>
</dbReference>
<feature type="region of interest" description="Disordered" evidence="1">
    <location>
        <begin position="428"/>
        <end position="456"/>
    </location>
</feature>
<feature type="region of interest" description="Disordered" evidence="1">
    <location>
        <begin position="66"/>
        <end position="140"/>
    </location>
</feature>
<dbReference type="AlphaFoldDB" id="A0A9Q1FNA8"/>
<gene>
    <name evidence="2" type="ORF">SKAU_G00118740</name>
</gene>
<dbReference type="EMBL" id="JAINUF010000004">
    <property type="protein sequence ID" value="KAJ8363043.1"/>
    <property type="molecule type" value="Genomic_DNA"/>
</dbReference>
<dbReference type="PANTHER" id="PTHR46507">
    <property type="entry name" value="AFADIN- AND ALPHA-ACTININ-BINDING PROTEIN"/>
    <property type="match status" value="1"/>
</dbReference>